<accession>A0A1T1GQC3</accession>
<organism evidence="2 3">
    <name type="scientific">Acinetobacter amyesii</name>
    <dbReference type="NCBI Taxonomy" id="2942470"/>
    <lineage>
        <taxon>Bacteria</taxon>
        <taxon>Pseudomonadati</taxon>
        <taxon>Pseudomonadota</taxon>
        <taxon>Gammaproteobacteria</taxon>
        <taxon>Moraxellales</taxon>
        <taxon>Moraxellaceae</taxon>
        <taxon>Acinetobacter</taxon>
    </lineage>
</organism>
<name>A0A1T1GQC3_9GAMM</name>
<dbReference type="AlphaFoldDB" id="A0A1T1GQC3"/>
<protein>
    <submittedName>
        <fullName evidence="2">Uncharacterized protein</fullName>
    </submittedName>
</protein>
<reference evidence="2 3" key="1">
    <citation type="submission" date="2017-02" db="EMBL/GenBank/DDBJ databases">
        <title>Acinetobacter sp. ANC 4945, whole genome shotgun sequencing project.</title>
        <authorList>
            <person name="Radolfova-Krizova L."/>
            <person name="Al Atrouni A."/>
            <person name="Nemec A."/>
        </authorList>
    </citation>
    <scope>NUCLEOTIDE SEQUENCE [LARGE SCALE GENOMIC DNA]</scope>
    <source>
        <strain evidence="2 3">ANC 4945</strain>
    </source>
</reference>
<evidence type="ECO:0000256" key="1">
    <source>
        <dbReference type="SAM" id="SignalP"/>
    </source>
</evidence>
<proteinExistence type="predicted"/>
<keyword evidence="3" id="KW-1185">Reference proteome</keyword>
<feature type="chain" id="PRO_5013001363" evidence="1">
    <location>
        <begin position="20"/>
        <end position="177"/>
    </location>
</feature>
<gene>
    <name evidence="2" type="ORF">B1202_15425</name>
</gene>
<evidence type="ECO:0000313" key="3">
    <source>
        <dbReference type="Proteomes" id="UP000191160"/>
    </source>
</evidence>
<keyword evidence="1" id="KW-0732">Signal</keyword>
<dbReference type="RefSeq" id="WP_078191486.1">
    <property type="nucleotide sequence ID" value="NZ_JAMCOZ010000008.1"/>
</dbReference>
<sequence length="177" mass="20166">MKKKSVFTISFLIYFLLIAFTEQSKSEVEVIRNDNVNAIFTENGFGGVEINQRINDEFIEIENSRVDNCFFAKNRKIKSDVDFQVLNNKISVISSNQLGVSTNLGIKVGDEESKIYEKYKNSVIDKKINPYGESQNDYSIIIWNHDKTKGTRYDIESKKIIGIKVGDTNLTLMEGCA</sequence>
<comment type="caution">
    <text evidence="2">The sequence shown here is derived from an EMBL/GenBank/DDBJ whole genome shotgun (WGS) entry which is preliminary data.</text>
</comment>
<dbReference type="EMBL" id="MVKX01000012">
    <property type="protein sequence ID" value="OOV79791.1"/>
    <property type="molecule type" value="Genomic_DNA"/>
</dbReference>
<evidence type="ECO:0000313" key="2">
    <source>
        <dbReference type="EMBL" id="OOV79791.1"/>
    </source>
</evidence>
<dbReference type="Proteomes" id="UP000191160">
    <property type="component" value="Unassembled WGS sequence"/>
</dbReference>
<feature type="signal peptide" evidence="1">
    <location>
        <begin position="1"/>
        <end position="19"/>
    </location>
</feature>